<feature type="binding site" evidence="8">
    <location>
        <position position="15"/>
    </location>
    <ligand>
        <name>Mg(2+)</name>
        <dbReference type="ChEBI" id="CHEBI:18420"/>
    </ligand>
</feature>
<evidence type="ECO:0000256" key="8">
    <source>
        <dbReference type="HAMAP-Rule" id="MF_00336"/>
    </source>
</evidence>
<protein>
    <recommendedName>
        <fullName evidence="8">ATP-dependent dethiobiotin synthetase BioD</fullName>
        <ecNumber evidence="8">6.3.3.3</ecNumber>
    </recommendedName>
    <alternativeName>
        <fullName evidence="8">DTB synthetase</fullName>
        <shortName evidence="8">DTBS</shortName>
    </alternativeName>
    <alternativeName>
        <fullName evidence="8">Dethiobiotin synthase</fullName>
    </alternativeName>
</protein>
<dbReference type="AlphaFoldDB" id="A0A809S4S2"/>
<comment type="function">
    <text evidence="8">Catalyzes a mechanistically unusual reaction, the ATP-dependent insertion of CO2 between the N7 and N8 nitrogen atoms of 7,8-diaminopelargonic acid (DAPA, also called 7,8-diammoniononanoate) to form a ureido ring.</text>
</comment>
<dbReference type="SUPFAM" id="SSF52540">
    <property type="entry name" value="P-loop containing nucleoside triphosphate hydrolases"/>
    <property type="match status" value="1"/>
</dbReference>
<evidence type="ECO:0000313" key="9">
    <source>
        <dbReference type="EMBL" id="BBP02048.1"/>
    </source>
</evidence>
<evidence type="ECO:0000313" key="10">
    <source>
        <dbReference type="Proteomes" id="UP000463939"/>
    </source>
</evidence>
<sequence>MSFFVTGTDTDVGKTLIASALLHAFAARGLRVMGMKPVAAGSVAGIWHDVVELEQASNIVAPLDVRNPYRFEPPVAPHLAAQQAGVVISTQVIQAAYRQLSVLADVVIVEGAGGFCVPLNDTESLADVAQQLGLPVILVVGMRLGCINHALLTVLAIQSRGLRLAGWVANCVNAGMPLLDENILAVQQRINAPLLGIIPHALNISAMQTARHLQVDKLCL</sequence>
<keyword evidence="10" id="KW-1185">Reference proteome</keyword>
<evidence type="ECO:0000256" key="4">
    <source>
        <dbReference type="ARBA" id="ARBA00022741"/>
    </source>
</evidence>
<comment type="caution">
    <text evidence="8">Lacks conserved residue(s) required for the propagation of feature annotation.</text>
</comment>
<feature type="binding site" evidence="8">
    <location>
        <position position="49"/>
    </location>
    <ligand>
        <name>Mg(2+)</name>
        <dbReference type="ChEBI" id="CHEBI:18420"/>
    </ligand>
</feature>
<name>A0A809S4S2_9PROT</name>
<feature type="binding site" evidence="8">
    <location>
        <position position="49"/>
    </location>
    <ligand>
        <name>ATP</name>
        <dbReference type="ChEBI" id="CHEBI:30616"/>
    </ligand>
</feature>
<evidence type="ECO:0000256" key="6">
    <source>
        <dbReference type="ARBA" id="ARBA00022840"/>
    </source>
</evidence>
<dbReference type="EMBL" id="AP021881">
    <property type="protein sequence ID" value="BBP02048.1"/>
    <property type="molecule type" value="Genomic_DNA"/>
</dbReference>
<dbReference type="GO" id="GO:0005829">
    <property type="term" value="C:cytosol"/>
    <property type="evidence" value="ECO:0007669"/>
    <property type="project" value="TreeGrafter"/>
</dbReference>
<feature type="binding site" evidence="8">
    <location>
        <begin position="11"/>
        <end position="16"/>
    </location>
    <ligand>
        <name>ATP</name>
        <dbReference type="ChEBI" id="CHEBI:30616"/>
    </ligand>
</feature>
<comment type="catalytic activity">
    <reaction evidence="8">
        <text>(7R,8S)-7,8-diammoniononanoate + CO2 + ATP = (4R,5S)-dethiobiotin + ADP + phosphate + 3 H(+)</text>
        <dbReference type="Rhea" id="RHEA:15805"/>
        <dbReference type="ChEBI" id="CHEBI:15378"/>
        <dbReference type="ChEBI" id="CHEBI:16526"/>
        <dbReference type="ChEBI" id="CHEBI:30616"/>
        <dbReference type="ChEBI" id="CHEBI:43474"/>
        <dbReference type="ChEBI" id="CHEBI:149469"/>
        <dbReference type="ChEBI" id="CHEBI:149473"/>
        <dbReference type="ChEBI" id="CHEBI:456216"/>
        <dbReference type="EC" id="6.3.3.3"/>
    </reaction>
</comment>
<evidence type="ECO:0000256" key="1">
    <source>
        <dbReference type="ARBA" id="ARBA00022490"/>
    </source>
</evidence>
<keyword evidence="6 8" id="KW-0067">ATP-binding</keyword>
<comment type="subunit">
    <text evidence="8">Homodimer.</text>
</comment>
<dbReference type="Proteomes" id="UP000463939">
    <property type="component" value="Chromosome"/>
</dbReference>
<feature type="active site" evidence="8">
    <location>
        <position position="36"/>
    </location>
</feature>
<dbReference type="Gene3D" id="3.40.50.300">
    <property type="entry name" value="P-loop containing nucleotide triphosphate hydrolases"/>
    <property type="match status" value="1"/>
</dbReference>
<dbReference type="CDD" id="cd03109">
    <property type="entry name" value="DTBS"/>
    <property type="match status" value="1"/>
</dbReference>
<evidence type="ECO:0000256" key="2">
    <source>
        <dbReference type="ARBA" id="ARBA00022598"/>
    </source>
</evidence>
<feature type="binding site" evidence="8">
    <location>
        <position position="110"/>
    </location>
    <ligand>
        <name>Mg(2+)</name>
        <dbReference type="ChEBI" id="CHEBI:18420"/>
    </ligand>
</feature>
<dbReference type="RefSeq" id="WP_162085744.1">
    <property type="nucleotide sequence ID" value="NZ_AP021881.1"/>
</dbReference>
<dbReference type="EC" id="6.3.3.3" evidence="8"/>
<dbReference type="InterPro" id="IPR027417">
    <property type="entry name" value="P-loop_NTPase"/>
</dbReference>
<dbReference type="FunFam" id="3.40.50.300:FF:000292">
    <property type="entry name" value="ATP-dependent dethiobiotin synthetase BioD"/>
    <property type="match status" value="1"/>
</dbReference>
<reference evidence="10" key="1">
    <citation type="submission" date="2019-11" db="EMBL/GenBank/DDBJ databases">
        <title>Isolation and characterization of a novel species in the genus Sulfuriferula.</title>
        <authorList>
            <person name="Mochizuki J."/>
            <person name="Kojima H."/>
            <person name="Fukui M."/>
        </authorList>
    </citation>
    <scope>NUCLEOTIDE SEQUENCE [LARGE SCALE GENOMIC DNA]</scope>
    <source>
        <strain evidence="10">SGTM</strain>
    </source>
</reference>
<dbReference type="GO" id="GO:0000287">
    <property type="term" value="F:magnesium ion binding"/>
    <property type="evidence" value="ECO:0007669"/>
    <property type="project" value="UniProtKB-UniRule"/>
</dbReference>
<dbReference type="PANTHER" id="PTHR43210:SF5">
    <property type="entry name" value="DETHIOBIOTIN SYNTHETASE"/>
    <property type="match status" value="1"/>
</dbReference>
<dbReference type="HAMAP" id="MF_00336">
    <property type="entry name" value="BioD"/>
    <property type="match status" value="1"/>
</dbReference>
<dbReference type="GO" id="GO:0042803">
    <property type="term" value="F:protein homodimerization activity"/>
    <property type="evidence" value="ECO:0007669"/>
    <property type="project" value="UniProtKB-ARBA"/>
</dbReference>
<feature type="binding site" evidence="8">
    <location>
        <begin position="110"/>
        <end position="113"/>
    </location>
    <ligand>
        <name>ATP</name>
        <dbReference type="ChEBI" id="CHEBI:30616"/>
    </ligand>
</feature>
<feature type="binding site" evidence="8">
    <location>
        <begin position="170"/>
        <end position="171"/>
    </location>
    <ligand>
        <name>ATP</name>
        <dbReference type="ChEBI" id="CHEBI:30616"/>
    </ligand>
</feature>
<keyword evidence="3 8" id="KW-0479">Metal-binding</keyword>
<organism evidence="9 10">
    <name type="scientific">Sulfuriferula nivalis</name>
    <dbReference type="NCBI Taxonomy" id="2675298"/>
    <lineage>
        <taxon>Bacteria</taxon>
        <taxon>Pseudomonadati</taxon>
        <taxon>Pseudomonadota</taxon>
        <taxon>Betaproteobacteria</taxon>
        <taxon>Nitrosomonadales</taxon>
        <taxon>Sulfuricellaceae</taxon>
        <taxon>Sulfuriferula</taxon>
    </lineage>
</organism>
<accession>A0A809S4S2</accession>
<evidence type="ECO:0000256" key="5">
    <source>
        <dbReference type="ARBA" id="ARBA00022756"/>
    </source>
</evidence>
<comment type="cofactor">
    <cofactor evidence="8">
        <name>Mg(2+)</name>
        <dbReference type="ChEBI" id="CHEBI:18420"/>
    </cofactor>
</comment>
<keyword evidence="4 8" id="KW-0547">Nucleotide-binding</keyword>
<proteinExistence type="inferred from homology"/>
<dbReference type="NCBIfam" id="TIGR00347">
    <property type="entry name" value="bioD"/>
    <property type="match status" value="1"/>
</dbReference>
<dbReference type="GO" id="GO:0004141">
    <property type="term" value="F:dethiobiotin synthase activity"/>
    <property type="evidence" value="ECO:0007669"/>
    <property type="project" value="UniProtKB-UniRule"/>
</dbReference>
<dbReference type="GO" id="GO:0009102">
    <property type="term" value="P:biotin biosynthetic process"/>
    <property type="evidence" value="ECO:0007669"/>
    <property type="project" value="UniProtKB-UniRule"/>
</dbReference>
<keyword evidence="1 8" id="KW-0963">Cytoplasm</keyword>
<gene>
    <name evidence="8 9" type="primary">bioD</name>
    <name evidence="9" type="ORF">SFSGTM_27560</name>
</gene>
<dbReference type="PIRSF" id="PIRSF006755">
    <property type="entry name" value="DTB_synth"/>
    <property type="match status" value="1"/>
</dbReference>
<dbReference type="UniPathway" id="UPA00078">
    <property type="reaction ID" value="UER00161"/>
</dbReference>
<dbReference type="Pfam" id="PF13500">
    <property type="entry name" value="AAA_26"/>
    <property type="match status" value="1"/>
</dbReference>
<evidence type="ECO:0000256" key="7">
    <source>
        <dbReference type="ARBA" id="ARBA00022842"/>
    </source>
</evidence>
<keyword evidence="7 8" id="KW-0460">Magnesium</keyword>
<dbReference type="PANTHER" id="PTHR43210">
    <property type="entry name" value="DETHIOBIOTIN SYNTHETASE"/>
    <property type="match status" value="1"/>
</dbReference>
<comment type="similarity">
    <text evidence="8">Belongs to the dethiobiotin synthetase family.</text>
</comment>
<dbReference type="KEGG" id="sniv:SFSGTM_27560"/>
<dbReference type="InterPro" id="IPR004472">
    <property type="entry name" value="DTB_synth_BioD"/>
</dbReference>
<comment type="pathway">
    <text evidence="8">Cofactor biosynthesis; biotin biosynthesis; biotin from 7,8-diaminononanoate: step 1/2.</text>
</comment>
<comment type="subcellular location">
    <subcellularLocation>
        <location evidence="8">Cytoplasm</location>
    </subcellularLocation>
</comment>
<dbReference type="GO" id="GO:0005524">
    <property type="term" value="F:ATP binding"/>
    <property type="evidence" value="ECO:0007669"/>
    <property type="project" value="UniProtKB-UniRule"/>
</dbReference>
<keyword evidence="5 8" id="KW-0093">Biotin biosynthesis</keyword>
<keyword evidence="2 8" id="KW-0436">Ligase</keyword>
<evidence type="ECO:0000256" key="3">
    <source>
        <dbReference type="ARBA" id="ARBA00022723"/>
    </source>
</evidence>